<name>A0ABZ2YDZ1_9BACT</name>
<dbReference type="InterPro" id="IPR011711">
    <property type="entry name" value="GntR_C"/>
</dbReference>
<feature type="domain" description="HTH gntR-type" evidence="4">
    <location>
        <begin position="9"/>
        <end position="76"/>
    </location>
</feature>
<dbReference type="InterPro" id="IPR008920">
    <property type="entry name" value="TF_FadR/GntR_C"/>
</dbReference>
<dbReference type="SUPFAM" id="SSF46785">
    <property type="entry name" value="Winged helix' DNA-binding domain"/>
    <property type="match status" value="1"/>
</dbReference>
<evidence type="ECO:0000256" key="2">
    <source>
        <dbReference type="ARBA" id="ARBA00023125"/>
    </source>
</evidence>
<evidence type="ECO:0000259" key="4">
    <source>
        <dbReference type="PROSITE" id="PS50949"/>
    </source>
</evidence>
<dbReference type="Gene3D" id="1.20.120.530">
    <property type="entry name" value="GntR ligand-binding domain-like"/>
    <property type="match status" value="1"/>
</dbReference>
<dbReference type="SMART" id="SM00345">
    <property type="entry name" value="HTH_GNTR"/>
    <property type="match status" value="1"/>
</dbReference>
<dbReference type="InterPro" id="IPR000524">
    <property type="entry name" value="Tscrpt_reg_HTH_GntR"/>
</dbReference>
<gene>
    <name evidence="5" type="ORF">QBE54_02080</name>
</gene>
<evidence type="ECO:0000313" key="6">
    <source>
        <dbReference type="Proteomes" id="UP001461341"/>
    </source>
</evidence>
<evidence type="ECO:0000256" key="1">
    <source>
        <dbReference type="ARBA" id="ARBA00023015"/>
    </source>
</evidence>
<dbReference type="SUPFAM" id="SSF48008">
    <property type="entry name" value="GntR ligand-binding domain-like"/>
    <property type="match status" value="1"/>
</dbReference>
<dbReference type="Gene3D" id="1.10.10.10">
    <property type="entry name" value="Winged helix-like DNA-binding domain superfamily/Winged helix DNA-binding domain"/>
    <property type="match status" value="1"/>
</dbReference>
<dbReference type="CDD" id="cd07377">
    <property type="entry name" value="WHTH_GntR"/>
    <property type="match status" value="1"/>
</dbReference>
<dbReference type="InterPro" id="IPR036388">
    <property type="entry name" value="WH-like_DNA-bd_sf"/>
</dbReference>
<dbReference type="Pfam" id="PF07729">
    <property type="entry name" value="FCD"/>
    <property type="match status" value="1"/>
</dbReference>
<keyword evidence="3" id="KW-0804">Transcription</keyword>
<keyword evidence="2" id="KW-0238">DNA-binding</keyword>
<reference evidence="5 6" key="1">
    <citation type="submission" date="2023-03" db="EMBL/GenBank/DDBJ databases">
        <title>Novel Species.</title>
        <authorList>
            <person name="Ma S."/>
        </authorList>
    </citation>
    <scope>NUCLEOTIDE SEQUENCE [LARGE SCALE GENOMIC DNA]</scope>
    <source>
        <strain evidence="5 6">B11</strain>
    </source>
</reference>
<proteinExistence type="predicted"/>
<dbReference type="PANTHER" id="PTHR43537:SF24">
    <property type="entry name" value="GLUCONATE OPERON TRANSCRIPTIONAL REPRESSOR"/>
    <property type="match status" value="1"/>
</dbReference>
<protein>
    <submittedName>
        <fullName evidence="5">GntR family transcriptional regulator</fullName>
    </submittedName>
</protein>
<dbReference type="RefSeq" id="WP_369018707.1">
    <property type="nucleotide sequence ID" value="NZ_CP121689.1"/>
</dbReference>
<dbReference type="InterPro" id="IPR036390">
    <property type="entry name" value="WH_DNA-bd_sf"/>
</dbReference>
<keyword evidence="1" id="KW-0805">Transcription regulation</keyword>
<dbReference type="PANTHER" id="PTHR43537">
    <property type="entry name" value="TRANSCRIPTIONAL REGULATOR, GNTR FAMILY"/>
    <property type="match status" value="1"/>
</dbReference>
<dbReference type="SMART" id="SM00895">
    <property type="entry name" value="FCD"/>
    <property type="match status" value="1"/>
</dbReference>
<dbReference type="EMBL" id="CP121689">
    <property type="protein sequence ID" value="WZL76543.1"/>
    <property type="molecule type" value="Genomic_DNA"/>
</dbReference>
<sequence>MGPQKLVRESIAEQIYAIIKEEILLARRKPGEQLNPRKLAEEFESSVMPVRDALKQLVDEGLVVRKPRVGFFVRSFTPREVREIMEVRKLYELYCLESYFDCIDKDRLRFLLERCLSRDWPAVKNPEFDRLDDDIHDLIVSASGNTFLIESYNNIKDRIFLIRHLGESQARRANEEHVLLIQAILDGDKERAKEILQAHIDRVTCEVSL</sequence>
<evidence type="ECO:0000256" key="3">
    <source>
        <dbReference type="ARBA" id="ARBA00023163"/>
    </source>
</evidence>
<accession>A0ABZ2YDZ1</accession>
<dbReference type="Pfam" id="PF00392">
    <property type="entry name" value="GntR"/>
    <property type="match status" value="1"/>
</dbReference>
<organism evidence="5 6">
    <name type="scientific">Thermatribacter velox</name>
    <dbReference type="NCBI Taxonomy" id="3039681"/>
    <lineage>
        <taxon>Bacteria</taxon>
        <taxon>Pseudomonadati</taxon>
        <taxon>Atribacterota</taxon>
        <taxon>Atribacteria</taxon>
        <taxon>Atribacterales</taxon>
        <taxon>Thermatribacteraceae</taxon>
        <taxon>Thermatribacter</taxon>
    </lineage>
</organism>
<evidence type="ECO:0000313" key="5">
    <source>
        <dbReference type="EMBL" id="WZL76543.1"/>
    </source>
</evidence>
<keyword evidence="6" id="KW-1185">Reference proteome</keyword>
<dbReference type="PROSITE" id="PS50949">
    <property type="entry name" value="HTH_GNTR"/>
    <property type="match status" value="1"/>
</dbReference>
<dbReference type="Proteomes" id="UP001461341">
    <property type="component" value="Chromosome"/>
</dbReference>